<dbReference type="EMBL" id="QYBC01000023">
    <property type="protein sequence ID" value="RYB02108.1"/>
    <property type="molecule type" value="Genomic_DNA"/>
</dbReference>
<evidence type="ECO:0000313" key="2">
    <source>
        <dbReference type="Proteomes" id="UP000289411"/>
    </source>
</evidence>
<sequence>MNAPVFTYPFKEAEPATFANLDLVRVLHAVVTDEEEVVISGSLGTVVAVYGAGKAYEVEFEVGLATIYAADLVKA</sequence>
<dbReference type="OrthoDB" id="7307608at2"/>
<evidence type="ECO:0000313" key="1">
    <source>
        <dbReference type="EMBL" id="RYB02108.1"/>
    </source>
</evidence>
<keyword evidence="2" id="KW-1185">Reference proteome</keyword>
<protein>
    <submittedName>
        <fullName evidence="1">DUF4926 domain-containing protein</fullName>
    </submittedName>
</protein>
<reference evidence="1 2" key="2">
    <citation type="submission" date="2019-02" db="EMBL/GenBank/DDBJ databases">
        <title>'Lichenibacterium ramalinii' gen. nov. sp. nov., 'Lichenibacterium minor' gen. nov. sp. nov.</title>
        <authorList>
            <person name="Pankratov T."/>
        </authorList>
    </citation>
    <scope>NUCLEOTIDE SEQUENCE [LARGE SCALE GENOMIC DNA]</scope>
    <source>
        <strain evidence="1 2">RmlP001</strain>
    </source>
</reference>
<dbReference type="Proteomes" id="UP000289411">
    <property type="component" value="Unassembled WGS sequence"/>
</dbReference>
<proteinExistence type="predicted"/>
<organism evidence="1 2">
    <name type="scientific">Lichenibacterium ramalinae</name>
    <dbReference type="NCBI Taxonomy" id="2316527"/>
    <lineage>
        <taxon>Bacteria</taxon>
        <taxon>Pseudomonadati</taxon>
        <taxon>Pseudomonadota</taxon>
        <taxon>Alphaproteobacteria</taxon>
        <taxon>Hyphomicrobiales</taxon>
        <taxon>Lichenihabitantaceae</taxon>
        <taxon>Lichenibacterium</taxon>
    </lineage>
</organism>
<dbReference type="RefSeq" id="WP_129221476.1">
    <property type="nucleotide sequence ID" value="NZ_QYBC01000023.1"/>
</dbReference>
<comment type="caution">
    <text evidence="1">The sequence shown here is derived from an EMBL/GenBank/DDBJ whole genome shotgun (WGS) entry which is preliminary data.</text>
</comment>
<accession>A0A4Q2RB30</accession>
<dbReference type="AlphaFoldDB" id="A0A4Q2RB30"/>
<reference evidence="1 2" key="1">
    <citation type="submission" date="2018-09" db="EMBL/GenBank/DDBJ databases">
        <authorList>
            <person name="Grouzdev D.S."/>
            <person name="Krutkina M.S."/>
        </authorList>
    </citation>
    <scope>NUCLEOTIDE SEQUENCE [LARGE SCALE GENOMIC DNA]</scope>
    <source>
        <strain evidence="1 2">RmlP001</strain>
    </source>
</reference>
<gene>
    <name evidence="1" type="ORF">D3272_22565</name>
</gene>
<name>A0A4Q2RB30_9HYPH</name>